<dbReference type="EMBL" id="BSNF01000001">
    <property type="protein sequence ID" value="GLQ04785.1"/>
    <property type="molecule type" value="Genomic_DNA"/>
</dbReference>
<evidence type="ECO:0000256" key="6">
    <source>
        <dbReference type="ARBA" id="ARBA00022989"/>
    </source>
</evidence>
<accession>A0ABQ5TYE2</accession>
<keyword evidence="5 8" id="KW-0653">Protein transport</keyword>
<dbReference type="InterPro" id="IPR002898">
    <property type="entry name" value="MotA_ExbB_proton_chnl"/>
</dbReference>
<reference evidence="11" key="2">
    <citation type="submission" date="2023-01" db="EMBL/GenBank/DDBJ databases">
        <title>Draft genome sequence of Sneathiella chinensis strain NBRC 103408.</title>
        <authorList>
            <person name="Sun Q."/>
            <person name="Mori K."/>
        </authorList>
    </citation>
    <scope>NUCLEOTIDE SEQUENCE</scope>
    <source>
        <strain evidence="11">NBRC 103408</strain>
    </source>
</reference>
<keyword evidence="3" id="KW-1003">Cell membrane</keyword>
<evidence type="ECO:0000256" key="7">
    <source>
        <dbReference type="ARBA" id="ARBA00023136"/>
    </source>
</evidence>
<keyword evidence="2 8" id="KW-0813">Transport</keyword>
<evidence type="ECO:0000256" key="1">
    <source>
        <dbReference type="ARBA" id="ARBA00004651"/>
    </source>
</evidence>
<comment type="similarity">
    <text evidence="8">Belongs to the exbB/tolQ family.</text>
</comment>
<gene>
    <name evidence="11" type="primary">exbB1</name>
    <name evidence="11" type="ORF">GCM10007924_00060</name>
</gene>
<sequence>MLPDLFHKLGIMGWPLLLCSVLASMLILERISFFLFVDFQGRRMESRLLRLIARHRHLEKPVRDEVTSVAFDEARLPFGRGLAVLRLVAAVAPILGLLGTILGIIDAFRVIAASDAPVTPSMIADGLWEALMTTAFGLMIALPCVIFVTLFTAWKNRIFDLTLIRLNAASLDYSLERGAARPETLPVPETRSTPRQVAP</sequence>
<dbReference type="Proteomes" id="UP001161409">
    <property type="component" value="Unassembled WGS sequence"/>
</dbReference>
<keyword evidence="4 9" id="KW-0812">Transmembrane</keyword>
<reference evidence="11" key="1">
    <citation type="journal article" date="2014" name="Int. J. Syst. Evol. Microbiol.">
        <title>Complete genome of a new Firmicutes species belonging to the dominant human colonic microbiota ('Ruminococcus bicirculans') reveals two chromosomes and a selective capacity to utilize plant glucans.</title>
        <authorList>
            <consortium name="NISC Comparative Sequencing Program"/>
            <person name="Wegmann U."/>
            <person name="Louis P."/>
            <person name="Goesmann A."/>
            <person name="Henrissat B."/>
            <person name="Duncan S.H."/>
            <person name="Flint H.J."/>
        </authorList>
    </citation>
    <scope>NUCLEOTIDE SEQUENCE</scope>
    <source>
        <strain evidence="11">NBRC 103408</strain>
    </source>
</reference>
<keyword evidence="12" id="KW-1185">Reference proteome</keyword>
<feature type="transmembrane region" description="Helical" evidence="9">
    <location>
        <begin position="131"/>
        <end position="154"/>
    </location>
</feature>
<comment type="caution">
    <text evidence="11">The sequence shown here is derived from an EMBL/GenBank/DDBJ whole genome shotgun (WGS) entry which is preliminary data.</text>
</comment>
<feature type="transmembrane region" description="Helical" evidence="9">
    <location>
        <begin position="84"/>
        <end position="111"/>
    </location>
</feature>
<evidence type="ECO:0000256" key="9">
    <source>
        <dbReference type="SAM" id="Phobius"/>
    </source>
</evidence>
<name>A0ABQ5TYE2_9PROT</name>
<feature type="transmembrane region" description="Helical" evidence="9">
    <location>
        <begin position="12"/>
        <end position="37"/>
    </location>
</feature>
<evidence type="ECO:0000256" key="5">
    <source>
        <dbReference type="ARBA" id="ARBA00022927"/>
    </source>
</evidence>
<dbReference type="PANTHER" id="PTHR30625:SF15">
    <property type="entry name" value="BIOPOLYMER TRANSPORT PROTEIN EXBB"/>
    <property type="match status" value="1"/>
</dbReference>
<comment type="subcellular location">
    <subcellularLocation>
        <location evidence="1">Cell membrane</location>
        <topology evidence="1">Multi-pass membrane protein</topology>
    </subcellularLocation>
    <subcellularLocation>
        <location evidence="8">Membrane</location>
        <topology evidence="8">Multi-pass membrane protein</topology>
    </subcellularLocation>
</comment>
<organism evidence="11 12">
    <name type="scientific">Sneathiella chinensis</name>
    <dbReference type="NCBI Taxonomy" id="349750"/>
    <lineage>
        <taxon>Bacteria</taxon>
        <taxon>Pseudomonadati</taxon>
        <taxon>Pseudomonadota</taxon>
        <taxon>Alphaproteobacteria</taxon>
        <taxon>Sneathiellales</taxon>
        <taxon>Sneathiellaceae</taxon>
        <taxon>Sneathiella</taxon>
    </lineage>
</organism>
<evidence type="ECO:0000313" key="12">
    <source>
        <dbReference type="Proteomes" id="UP001161409"/>
    </source>
</evidence>
<dbReference type="Pfam" id="PF01618">
    <property type="entry name" value="MotA_ExbB"/>
    <property type="match status" value="1"/>
</dbReference>
<evidence type="ECO:0000256" key="2">
    <source>
        <dbReference type="ARBA" id="ARBA00022448"/>
    </source>
</evidence>
<dbReference type="PANTHER" id="PTHR30625">
    <property type="entry name" value="PROTEIN TOLQ"/>
    <property type="match status" value="1"/>
</dbReference>
<evidence type="ECO:0000256" key="8">
    <source>
        <dbReference type="RuleBase" id="RU004057"/>
    </source>
</evidence>
<keyword evidence="6 9" id="KW-1133">Transmembrane helix</keyword>
<proteinExistence type="inferred from homology"/>
<evidence type="ECO:0000256" key="3">
    <source>
        <dbReference type="ARBA" id="ARBA00022475"/>
    </source>
</evidence>
<protein>
    <submittedName>
        <fullName evidence="11">Biopolymer transporter ExbB</fullName>
    </submittedName>
</protein>
<evidence type="ECO:0000313" key="11">
    <source>
        <dbReference type="EMBL" id="GLQ04785.1"/>
    </source>
</evidence>
<feature type="domain" description="MotA/TolQ/ExbB proton channel" evidence="10">
    <location>
        <begin position="69"/>
        <end position="158"/>
    </location>
</feature>
<dbReference type="InterPro" id="IPR050790">
    <property type="entry name" value="ExbB/TolQ_transport"/>
</dbReference>
<evidence type="ECO:0000256" key="4">
    <source>
        <dbReference type="ARBA" id="ARBA00022692"/>
    </source>
</evidence>
<evidence type="ECO:0000259" key="10">
    <source>
        <dbReference type="Pfam" id="PF01618"/>
    </source>
</evidence>
<dbReference type="RefSeq" id="WP_169558835.1">
    <property type="nucleotide sequence ID" value="NZ_BSNF01000001.1"/>
</dbReference>
<keyword evidence="7 9" id="KW-0472">Membrane</keyword>